<dbReference type="AlphaFoldDB" id="A0A8I0GC32"/>
<dbReference type="GO" id="GO:0003677">
    <property type="term" value="F:DNA binding"/>
    <property type="evidence" value="ECO:0007669"/>
    <property type="project" value="UniProtKB-KW"/>
</dbReference>
<dbReference type="Pfam" id="PF13411">
    <property type="entry name" value="MerR_1"/>
    <property type="match status" value="1"/>
</dbReference>
<comment type="caution">
    <text evidence="3">The sequence shown here is derived from an EMBL/GenBank/DDBJ whole genome shotgun (WGS) entry which is preliminary data.</text>
</comment>
<accession>A0A8I0GC32</accession>
<evidence type="ECO:0000256" key="1">
    <source>
        <dbReference type="ARBA" id="ARBA00023125"/>
    </source>
</evidence>
<evidence type="ECO:0000259" key="2">
    <source>
        <dbReference type="PROSITE" id="PS50937"/>
    </source>
</evidence>
<evidence type="ECO:0000313" key="3">
    <source>
        <dbReference type="EMBL" id="MBD3689425.1"/>
    </source>
</evidence>
<gene>
    <name evidence="3" type="ORF">H8R10_04165</name>
</gene>
<keyword evidence="4" id="KW-1185">Reference proteome</keyword>
<dbReference type="SMART" id="SM00422">
    <property type="entry name" value="HTH_MERR"/>
    <property type="match status" value="1"/>
</dbReference>
<name>A0A8I0GC32_9ACTO</name>
<dbReference type="CDD" id="cd04766">
    <property type="entry name" value="HTH_HspR"/>
    <property type="match status" value="1"/>
</dbReference>
<dbReference type="PROSITE" id="PS50937">
    <property type="entry name" value="HTH_MERR_2"/>
    <property type="match status" value="1"/>
</dbReference>
<dbReference type="PANTHER" id="PTHR30204">
    <property type="entry name" value="REDOX-CYCLING DRUG-SENSING TRANSCRIPTIONAL ACTIVATOR SOXR"/>
    <property type="match status" value="1"/>
</dbReference>
<dbReference type="PANTHER" id="PTHR30204:SF58">
    <property type="entry name" value="HTH-TYPE TRANSCRIPTIONAL REGULATOR YFMP"/>
    <property type="match status" value="1"/>
</dbReference>
<dbReference type="SUPFAM" id="SSF46955">
    <property type="entry name" value="Putative DNA-binding domain"/>
    <property type="match status" value="1"/>
</dbReference>
<organism evidence="3 4">
    <name type="scientific">Nanchangia anserum</name>
    <dbReference type="NCBI Taxonomy" id="2692125"/>
    <lineage>
        <taxon>Bacteria</taxon>
        <taxon>Bacillati</taxon>
        <taxon>Actinomycetota</taxon>
        <taxon>Actinomycetes</taxon>
        <taxon>Actinomycetales</taxon>
        <taxon>Actinomycetaceae</taxon>
        <taxon>Nanchangia</taxon>
    </lineage>
</organism>
<dbReference type="InterPro" id="IPR009061">
    <property type="entry name" value="DNA-bd_dom_put_sf"/>
</dbReference>
<sequence length="174" mass="19772">MVEEIIDQVAPAQAEPEDDQPIYVISTAAQLADMHPQTLRQYDRLGLVTPQRTKGGGRRYSPADIRRLREIQRLSHDEGVNLAGISRIMELERDNDRLRREVDGLRSVLDHLASLRTRVFAADAGGGVTEYSRGERPREPRALVRYSRASQALVLVPRTPRAPVHRDDAEERFR</sequence>
<dbReference type="Proteomes" id="UP000627538">
    <property type="component" value="Unassembled WGS sequence"/>
</dbReference>
<dbReference type="EMBL" id="JACRUO010000001">
    <property type="protein sequence ID" value="MBD3689425.1"/>
    <property type="molecule type" value="Genomic_DNA"/>
</dbReference>
<proteinExistence type="predicted"/>
<reference evidence="3 4" key="1">
    <citation type="submission" date="2020-08" db="EMBL/GenBank/DDBJ databases">
        <title>Winkia gen. nov., sp. nov., isolated from faeces of the Anser albifrons in China.</title>
        <authorList>
            <person name="Liu Q."/>
        </authorList>
    </citation>
    <scope>NUCLEOTIDE SEQUENCE [LARGE SCALE GENOMIC DNA]</scope>
    <source>
        <strain evidence="3 4">C62</strain>
    </source>
</reference>
<dbReference type="InterPro" id="IPR047057">
    <property type="entry name" value="MerR_fam"/>
</dbReference>
<dbReference type="NCBIfam" id="NF047375">
    <property type="entry name" value="HeatShock_HspR"/>
    <property type="match status" value="1"/>
</dbReference>
<protein>
    <submittedName>
        <fullName evidence="3">Helix-turn-helix transcriptional regulator</fullName>
    </submittedName>
</protein>
<feature type="domain" description="HTH merR-type" evidence="2">
    <location>
        <begin position="22"/>
        <end position="91"/>
    </location>
</feature>
<dbReference type="Gene3D" id="1.10.1660.10">
    <property type="match status" value="1"/>
</dbReference>
<keyword evidence="1" id="KW-0238">DNA-binding</keyword>
<dbReference type="InterPro" id="IPR000551">
    <property type="entry name" value="MerR-type_HTH_dom"/>
</dbReference>
<dbReference type="GO" id="GO:0003700">
    <property type="term" value="F:DNA-binding transcription factor activity"/>
    <property type="evidence" value="ECO:0007669"/>
    <property type="project" value="InterPro"/>
</dbReference>
<evidence type="ECO:0000313" key="4">
    <source>
        <dbReference type="Proteomes" id="UP000627538"/>
    </source>
</evidence>